<accession>X0U2I9</accession>
<dbReference type="Gene3D" id="3.30.365.10">
    <property type="entry name" value="Aldehyde oxidase/xanthine dehydrogenase, molybdopterin binding domain"/>
    <property type="match status" value="2"/>
</dbReference>
<dbReference type="AlphaFoldDB" id="X0U2I9"/>
<dbReference type="InterPro" id="IPR008274">
    <property type="entry name" value="AldOxase/xan_DH_MoCoBD1"/>
</dbReference>
<sequence length="274" mass="30227">QRVARHARDLIRVEYEDLAIVSDPRDAMQPGAPIIHDVWPDNVQTQRHIRKGDVDTVFARNDIVIVEAEYTTPRQEHAFLQPEAGIGFIDSNGRITVHSAGQCIHDDQAQIAHMLDLPLERIRVIYTHAGGAFGGREDLSVQHLLALAAYCLDKRGIHRPVKMVWDRQESFRGHPKRHPFRIRCRTAASEDGKLLAVEATLVADIGAYASSSSEVLDTAVSMVTGPYEVPNVRVDACNVFTNNLVCGAMRGFGALQATFAAESQMARLADALEG</sequence>
<dbReference type="PANTHER" id="PTHR11908">
    <property type="entry name" value="XANTHINE DEHYDROGENASE"/>
    <property type="match status" value="1"/>
</dbReference>
<dbReference type="PANTHER" id="PTHR11908:SF157">
    <property type="entry name" value="XANTHINE DEHYDROGENASE SUBUNIT D-RELATED"/>
    <property type="match status" value="1"/>
</dbReference>
<proteinExistence type="predicted"/>
<feature type="non-terminal residue" evidence="2">
    <location>
        <position position="274"/>
    </location>
</feature>
<comment type="caution">
    <text evidence="2">The sequence shown here is derived from an EMBL/GenBank/DDBJ whole genome shotgun (WGS) entry which is preliminary data.</text>
</comment>
<dbReference type="EMBL" id="BARS01019680">
    <property type="protein sequence ID" value="GAF93576.1"/>
    <property type="molecule type" value="Genomic_DNA"/>
</dbReference>
<organism evidence="2">
    <name type="scientific">marine sediment metagenome</name>
    <dbReference type="NCBI Taxonomy" id="412755"/>
    <lineage>
        <taxon>unclassified sequences</taxon>
        <taxon>metagenomes</taxon>
        <taxon>ecological metagenomes</taxon>
    </lineage>
</organism>
<evidence type="ECO:0000313" key="2">
    <source>
        <dbReference type="EMBL" id="GAF93576.1"/>
    </source>
</evidence>
<feature type="non-terminal residue" evidence="2">
    <location>
        <position position="1"/>
    </location>
</feature>
<protein>
    <recommendedName>
        <fullName evidence="1">Aldehyde oxidase/xanthine dehydrogenase first molybdopterin binding domain-containing protein</fullName>
    </recommendedName>
</protein>
<dbReference type="Pfam" id="PF02738">
    <property type="entry name" value="MoCoBD_1"/>
    <property type="match status" value="1"/>
</dbReference>
<gene>
    <name evidence="2" type="ORF">S01H1_31851</name>
</gene>
<reference evidence="2" key="1">
    <citation type="journal article" date="2014" name="Front. Microbiol.">
        <title>High frequency of phylogenetically diverse reductive dehalogenase-homologous genes in deep subseafloor sedimentary metagenomes.</title>
        <authorList>
            <person name="Kawai M."/>
            <person name="Futagami T."/>
            <person name="Toyoda A."/>
            <person name="Takaki Y."/>
            <person name="Nishi S."/>
            <person name="Hori S."/>
            <person name="Arai W."/>
            <person name="Tsubouchi T."/>
            <person name="Morono Y."/>
            <person name="Uchiyama I."/>
            <person name="Ito T."/>
            <person name="Fujiyama A."/>
            <person name="Inagaki F."/>
            <person name="Takami H."/>
        </authorList>
    </citation>
    <scope>NUCLEOTIDE SEQUENCE</scope>
    <source>
        <strain evidence="2">Expedition CK06-06</strain>
    </source>
</reference>
<dbReference type="SUPFAM" id="SSF56003">
    <property type="entry name" value="Molybdenum cofactor-binding domain"/>
    <property type="match status" value="1"/>
</dbReference>
<dbReference type="GO" id="GO:0005506">
    <property type="term" value="F:iron ion binding"/>
    <property type="evidence" value="ECO:0007669"/>
    <property type="project" value="InterPro"/>
</dbReference>
<dbReference type="Gene3D" id="3.90.1170.50">
    <property type="entry name" value="Aldehyde oxidase/xanthine dehydrogenase, a/b hammerhead"/>
    <property type="match status" value="1"/>
</dbReference>
<dbReference type="InterPro" id="IPR016208">
    <property type="entry name" value="Ald_Oxase/xanthine_DH-like"/>
</dbReference>
<dbReference type="InterPro" id="IPR037165">
    <property type="entry name" value="AldOxase/xan_DH_Mopterin-bd_sf"/>
</dbReference>
<dbReference type="GO" id="GO:0016491">
    <property type="term" value="F:oxidoreductase activity"/>
    <property type="evidence" value="ECO:0007669"/>
    <property type="project" value="InterPro"/>
</dbReference>
<feature type="domain" description="Aldehyde oxidase/xanthine dehydrogenase first molybdopterin binding" evidence="1">
    <location>
        <begin position="35"/>
        <end position="272"/>
    </location>
</feature>
<evidence type="ECO:0000259" key="1">
    <source>
        <dbReference type="Pfam" id="PF02738"/>
    </source>
</evidence>
<name>X0U2I9_9ZZZZ</name>